<gene>
    <name evidence="3" type="ORF">ECPE_LOCUS1565</name>
</gene>
<dbReference type="OrthoDB" id="10039147at2759"/>
<dbReference type="Proteomes" id="UP000272942">
    <property type="component" value="Unassembled WGS sequence"/>
</dbReference>
<dbReference type="Pfam" id="PF07946">
    <property type="entry name" value="CCDC47"/>
    <property type="match status" value="1"/>
</dbReference>
<feature type="compositionally biased region" description="Basic and acidic residues" evidence="1">
    <location>
        <begin position="57"/>
        <end position="71"/>
    </location>
</feature>
<keyword evidence="4" id="KW-1185">Reference proteome</keyword>
<sequence>MYIGFKRCCYIKIKMWNFLYLFLILTFYRAFYHYLIFLFRSLSYTHTCMLNFTQSKTKSERNRQRAHDSRLKSVHTQRQEAAQSRREERMRAVKERIMSEEDPDKARKLEVRPVYAPGLLACPLHMPLV</sequence>
<dbReference type="AlphaFoldDB" id="A0A183A3N0"/>
<accession>A0A183A3N0</accession>
<reference evidence="3 4" key="2">
    <citation type="submission" date="2018-11" db="EMBL/GenBank/DDBJ databases">
        <authorList>
            <consortium name="Pathogen Informatics"/>
        </authorList>
    </citation>
    <scope>NUCLEOTIDE SEQUENCE [LARGE SCALE GENOMIC DNA]</scope>
    <source>
        <strain evidence="3 4">Egypt</strain>
    </source>
</reference>
<evidence type="ECO:0000256" key="1">
    <source>
        <dbReference type="SAM" id="MobiDB-lite"/>
    </source>
</evidence>
<dbReference type="GO" id="GO:0032469">
    <property type="term" value="P:endoplasmic reticulum calcium ion homeostasis"/>
    <property type="evidence" value="ECO:0007669"/>
    <property type="project" value="InterPro"/>
</dbReference>
<evidence type="ECO:0000313" key="3">
    <source>
        <dbReference type="EMBL" id="VDP41376.1"/>
    </source>
</evidence>
<dbReference type="GO" id="GO:0005783">
    <property type="term" value="C:endoplasmic reticulum"/>
    <property type="evidence" value="ECO:0007669"/>
    <property type="project" value="InterPro"/>
</dbReference>
<reference evidence="5" key="1">
    <citation type="submission" date="2016-06" db="UniProtKB">
        <authorList>
            <consortium name="WormBaseParasite"/>
        </authorList>
    </citation>
    <scope>IDENTIFICATION</scope>
</reference>
<evidence type="ECO:0000313" key="5">
    <source>
        <dbReference type="WBParaSite" id="ECPE_0000156501-mRNA-1"/>
    </source>
</evidence>
<dbReference type="EMBL" id="UZAN01011026">
    <property type="protein sequence ID" value="VDP41376.1"/>
    <property type="molecule type" value="Genomic_DNA"/>
</dbReference>
<dbReference type="GO" id="GO:0005509">
    <property type="term" value="F:calcium ion binding"/>
    <property type="evidence" value="ECO:0007669"/>
    <property type="project" value="InterPro"/>
</dbReference>
<dbReference type="InterPro" id="IPR012879">
    <property type="entry name" value="CCDC47"/>
</dbReference>
<evidence type="ECO:0000313" key="4">
    <source>
        <dbReference type="Proteomes" id="UP000272942"/>
    </source>
</evidence>
<evidence type="ECO:0000256" key="2">
    <source>
        <dbReference type="SAM" id="Phobius"/>
    </source>
</evidence>
<feature type="transmembrane region" description="Helical" evidence="2">
    <location>
        <begin position="20"/>
        <end position="39"/>
    </location>
</feature>
<protein>
    <submittedName>
        <fullName evidence="5">IBB domain-containing protein</fullName>
    </submittedName>
</protein>
<name>A0A183A3N0_9TREM</name>
<keyword evidence="2" id="KW-0472">Membrane</keyword>
<proteinExistence type="predicted"/>
<keyword evidence="2" id="KW-1133">Transmembrane helix</keyword>
<organism evidence="5">
    <name type="scientific">Echinostoma caproni</name>
    <dbReference type="NCBI Taxonomy" id="27848"/>
    <lineage>
        <taxon>Eukaryota</taxon>
        <taxon>Metazoa</taxon>
        <taxon>Spiralia</taxon>
        <taxon>Lophotrochozoa</taxon>
        <taxon>Platyhelminthes</taxon>
        <taxon>Trematoda</taxon>
        <taxon>Digenea</taxon>
        <taxon>Plagiorchiida</taxon>
        <taxon>Echinostomata</taxon>
        <taxon>Echinostomatoidea</taxon>
        <taxon>Echinostomatidae</taxon>
        <taxon>Echinostoma</taxon>
    </lineage>
</organism>
<feature type="region of interest" description="Disordered" evidence="1">
    <location>
        <begin position="55"/>
        <end position="88"/>
    </location>
</feature>
<keyword evidence="2" id="KW-0812">Transmembrane</keyword>
<dbReference type="WBParaSite" id="ECPE_0000156501-mRNA-1">
    <property type="protein sequence ID" value="ECPE_0000156501-mRNA-1"/>
    <property type="gene ID" value="ECPE_0000156501"/>
</dbReference>